<dbReference type="InterPro" id="IPR024301">
    <property type="entry name" value="Amidase_6"/>
</dbReference>
<dbReference type="RefSeq" id="WP_331847380.1">
    <property type="nucleotide sequence ID" value="NZ_JAZHPZ010000007.1"/>
</dbReference>
<feature type="domain" description="Putative amidase" evidence="1">
    <location>
        <begin position="195"/>
        <end position="364"/>
    </location>
</feature>
<evidence type="ECO:0000259" key="1">
    <source>
        <dbReference type="Pfam" id="PF12671"/>
    </source>
</evidence>
<dbReference type="PANTHER" id="PTHR40032:SF1">
    <property type="entry name" value="EXPORTED PROTEIN"/>
    <property type="match status" value="1"/>
</dbReference>
<sequence length="372" mass="42479">MRTIGKWMICMIVLSVCCLYRGEEVLAKRNKPKDEVEVYLKHVFDKRADVLVNQKISDLEADYLTNKVSRNALFNEFRRVKYINTWAAIRAIKLIDADSEIRIVRTKVTDETAVVSIVQSLKISYDYLNEIVPVQSFGIGTRHFITLKKSEGEWKIAREWYLDPLDENPDKIAETKTGVAPSVKTKVDWDGGKKFNRKQAVAYANKYAGLAWGAGNNRRYNQYYLDYTSRGGDCTNFASQVIGDKKGGGLPMTSNWRYGKHSGGTQYWVRTDSFSYFLTRSGYGKLVGKGDFQHIVEPTKEHPQGAIARLLPGDLVGYIIDGNDVDHFSVIVGFDDYGYPLVNSHTADRYRVPFDLGWDRYTKYVLIHINDE</sequence>
<proteinExistence type="predicted"/>
<gene>
    <name evidence="2" type="ORF">V3851_15070</name>
</gene>
<evidence type="ECO:0000313" key="3">
    <source>
        <dbReference type="Proteomes" id="UP001306950"/>
    </source>
</evidence>
<evidence type="ECO:0000313" key="2">
    <source>
        <dbReference type="EMBL" id="MEF2967157.1"/>
    </source>
</evidence>
<name>A0ABU7VW77_9BACL</name>
<organism evidence="2 3">
    <name type="scientific">Paenibacillus haidiansis</name>
    <dbReference type="NCBI Taxonomy" id="1574488"/>
    <lineage>
        <taxon>Bacteria</taxon>
        <taxon>Bacillati</taxon>
        <taxon>Bacillota</taxon>
        <taxon>Bacilli</taxon>
        <taxon>Bacillales</taxon>
        <taxon>Paenibacillaceae</taxon>
        <taxon>Paenibacillus</taxon>
    </lineage>
</organism>
<dbReference type="EMBL" id="JAZHPZ010000007">
    <property type="protein sequence ID" value="MEF2967157.1"/>
    <property type="molecule type" value="Genomic_DNA"/>
</dbReference>
<accession>A0ABU7VW77</accession>
<protein>
    <submittedName>
        <fullName evidence="2">Amidase domain-containing protein</fullName>
    </submittedName>
</protein>
<comment type="caution">
    <text evidence="2">The sequence shown here is derived from an EMBL/GenBank/DDBJ whole genome shotgun (WGS) entry which is preliminary data.</text>
</comment>
<dbReference type="PANTHER" id="PTHR40032">
    <property type="entry name" value="EXPORTED PROTEIN-RELATED"/>
    <property type="match status" value="1"/>
</dbReference>
<dbReference type="Pfam" id="PF12671">
    <property type="entry name" value="Amidase_6"/>
    <property type="match status" value="1"/>
</dbReference>
<dbReference type="Proteomes" id="UP001306950">
    <property type="component" value="Unassembled WGS sequence"/>
</dbReference>
<keyword evidence="3" id="KW-1185">Reference proteome</keyword>
<reference evidence="2 3" key="1">
    <citation type="submission" date="2024-02" db="EMBL/GenBank/DDBJ databases">
        <title>A nitrogen-fixing paenibacillus bacterium.</title>
        <authorList>
            <person name="Zhang W.L."/>
            <person name="Chen S.F."/>
        </authorList>
    </citation>
    <scope>NUCLEOTIDE SEQUENCE [LARGE SCALE GENOMIC DNA]</scope>
    <source>
        <strain evidence="2 3">M1</strain>
    </source>
</reference>